<keyword evidence="3" id="KW-1185">Reference proteome</keyword>
<dbReference type="Pfam" id="PF00563">
    <property type="entry name" value="EAL"/>
    <property type="match status" value="1"/>
</dbReference>
<dbReference type="SUPFAM" id="SSF141868">
    <property type="entry name" value="EAL domain-like"/>
    <property type="match status" value="1"/>
</dbReference>
<name>A0ABS5E346_9BURK</name>
<dbReference type="Proteomes" id="UP000672097">
    <property type="component" value="Unassembled WGS sequence"/>
</dbReference>
<feature type="domain" description="EAL" evidence="1">
    <location>
        <begin position="370"/>
        <end position="624"/>
    </location>
</feature>
<reference evidence="2 3" key="1">
    <citation type="submission" date="2021-04" db="EMBL/GenBank/DDBJ databases">
        <title>The genome sequence of type strain Ideonella paludis KCTC 32238.</title>
        <authorList>
            <person name="Liu Y."/>
        </authorList>
    </citation>
    <scope>NUCLEOTIDE SEQUENCE [LARGE SCALE GENOMIC DNA]</scope>
    <source>
        <strain evidence="2 3">KCTC 32238</strain>
    </source>
</reference>
<dbReference type="SUPFAM" id="SSF48452">
    <property type="entry name" value="TPR-like"/>
    <property type="match status" value="1"/>
</dbReference>
<dbReference type="CDD" id="cd01948">
    <property type="entry name" value="EAL"/>
    <property type="match status" value="1"/>
</dbReference>
<evidence type="ECO:0000313" key="2">
    <source>
        <dbReference type="EMBL" id="MBQ0937792.1"/>
    </source>
</evidence>
<dbReference type="InterPro" id="IPR035919">
    <property type="entry name" value="EAL_sf"/>
</dbReference>
<dbReference type="Gene3D" id="3.20.20.450">
    <property type="entry name" value="EAL domain"/>
    <property type="match status" value="1"/>
</dbReference>
<dbReference type="Gene3D" id="1.25.40.10">
    <property type="entry name" value="Tetratricopeptide repeat domain"/>
    <property type="match status" value="1"/>
</dbReference>
<proteinExistence type="predicted"/>
<evidence type="ECO:0000313" key="3">
    <source>
        <dbReference type="Proteomes" id="UP000672097"/>
    </source>
</evidence>
<dbReference type="InterPro" id="IPR050706">
    <property type="entry name" value="Cyclic-di-GMP_PDE-like"/>
</dbReference>
<gene>
    <name evidence="2" type="ORF">KAK11_20875</name>
</gene>
<dbReference type="PANTHER" id="PTHR33121:SF71">
    <property type="entry name" value="OXYGEN SENSOR PROTEIN DOSP"/>
    <property type="match status" value="1"/>
</dbReference>
<dbReference type="EMBL" id="JAGQDG010000010">
    <property type="protein sequence ID" value="MBQ0937792.1"/>
    <property type="molecule type" value="Genomic_DNA"/>
</dbReference>
<dbReference type="SMART" id="SM00052">
    <property type="entry name" value="EAL"/>
    <property type="match status" value="1"/>
</dbReference>
<organism evidence="2 3">
    <name type="scientific">Ideonella paludis</name>
    <dbReference type="NCBI Taxonomy" id="1233411"/>
    <lineage>
        <taxon>Bacteria</taxon>
        <taxon>Pseudomonadati</taxon>
        <taxon>Pseudomonadota</taxon>
        <taxon>Betaproteobacteria</taxon>
        <taxon>Burkholderiales</taxon>
        <taxon>Sphaerotilaceae</taxon>
        <taxon>Ideonella</taxon>
    </lineage>
</organism>
<dbReference type="InterPro" id="IPR011990">
    <property type="entry name" value="TPR-like_helical_dom_sf"/>
</dbReference>
<evidence type="ECO:0000259" key="1">
    <source>
        <dbReference type="PROSITE" id="PS50883"/>
    </source>
</evidence>
<sequence>MHQLQDLQRLAQHDPDSALALTEYRLQSCDRLKYPQECCELLRLCALCHTGLGHHAAALEPAHQAVLAAQATALPQLHCRALQTMAWAWFQLNAFDSALHCVEQAIQCVDEQFPDGVVKELRYLTACIFRKLMRLDEALALLSELYPATDGEFRFRCCGALASTYLHKGDATAVHRWLQEAAFHIESPKNEAWLASLTARMHVLQQDLPGAQAVLRRHAQALAAFPLHRASVLHQIAKLQVSKGDWDAAQDTFLQLDVLQALDEEERLDSLLQRAQWADATGAHTQAQALREQHQQGCHQQEQLQDHYRLKAAQLALNHLDTRLMLARSREEMERLKVAVQDHEAQLRGRYPQRPLVESLLKELLLLHGGCPRLADGSYDLSSLGFHLVFQPFMDLQTRQVAGFEVLLRLQHSRLGPMMPADFIPRLERSGDILDVGRWVLGQACQALAQLQAQGLAPLCMAVNVSAVQLGEESFFAFISQCLARYQIVAERLELELTESLAVHSGAPLAQRLEQLKSLGIRLSIDDFGTGYCNFSRLIDIDPYKLKIDRSLVMRLSQGDREQRVVNALIHTGHEQGMRITAEGIESLEEAHTLQSMDCDFGQGYFFSRPIPIQQALDFAQAHGENQHAHEHRPT</sequence>
<dbReference type="PANTHER" id="PTHR33121">
    <property type="entry name" value="CYCLIC DI-GMP PHOSPHODIESTERASE PDEF"/>
    <property type="match status" value="1"/>
</dbReference>
<accession>A0ABS5E346</accession>
<dbReference type="InterPro" id="IPR001633">
    <property type="entry name" value="EAL_dom"/>
</dbReference>
<protein>
    <submittedName>
        <fullName evidence="2">EAL domain-containing protein</fullName>
    </submittedName>
</protein>
<comment type="caution">
    <text evidence="2">The sequence shown here is derived from an EMBL/GenBank/DDBJ whole genome shotgun (WGS) entry which is preliminary data.</text>
</comment>
<dbReference type="RefSeq" id="WP_210811497.1">
    <property type="nucleotide sequence ID" value="NZ_JAGQDG010000010.1"/>
</dbReference>
<dbReference type="PROSITE" id="PS50883">
    <property type="entry name" value="EAL"/>
    <property type="match status" value="1"/>
</dbReference>